<feature type="compositionally biased region" description="Basic and acidic residues" evidence="7">
    <location>
        <begin position="525"/>
        <end position="542"/>
    </location>
</feature>
<keyword evidence="11" id="KW-1185">Reference proteome</keyword>
<feature type="region of interest" description="Disordered" evidence="7">
    <location>
        <begin position="390"/>
        <end position="437"/>
    </location>
</feature>
<dbReference type="CDD" id="cd00303">
    <property type="entry name" value="retropepsin_like"/>
    <property type="match status" value="1"/>
</dbReference>
<organism evidence="10 11">
    <name type="scientific">Cuscuta campestris</name>
    <dbReference type="NCBI Taxonomy" id="132261"/>
    <lineage>
        <taxon>Eukaryota</taxon>
        <taxon>Viridiplantae</taxon>
        <taxon>Streptophyta</taxon>
        <taxon>Embryophyta</taxon>
        <taxon>Tracheophyta</taxon>
        <taxon>Spermatophyta</taxon>
        <taxon>Magnoliopsida</taxon>
        <taxon>eudicotyledons</taxon>
        <taxon>Gunneridae</taxon>
        <taxon>Pentapetalae</taxon>
        <taxon>asterids</taxon>
        <taxon>lamiids</taxon>
        <taxon>Solanales</taxon>
        <taxon>Convolvulaceae</taxon>
        <taxon>Cuscuteae</taxon>
        <taxon>Cuscuta</taxon>
        <taxon>Cuscuta subgen. Grammica</taxon>
        <taxon>Cuscuta sect. Cleistogrammica</taxon>
    </lineage>
</organism>
<sequence length="1422" mass="160386">MAGRRTRRNTAASAQSTVRSDNPEQGPSGTRDIPVGQPRQVLRTASSLILQELHDPEEVERERQAIARRWAEELARNSKVNEDRAKDASRIVGNRNENPRGSVFERISRQKAHVSERLGKNPDKAPQGWIRPQASQVTSSNREPRQRNGRGGSQAPVRTLVDLEEEEVQSQARIPAPRRLGPLVPETGEFQDLRQQIQEMQRKINKGRVFSTRTNTPLAPEIFAEPYPQGLKMPFVKRYDGESDPQEHINSYVQVMIAVDASDALMCRCFLQTVDSKVADWVNHIPARSIRTWDELGLRFLEHFAGNCRPKKHFTHLASVRQKHGESLKNFLIRWRKESREVEGTDDKSRLAMFTAALQDGLLHTDLTTHPPDTFEEAMVRAGRYVTLEERKEEKKEKTPKEKEKTGNKRPFKNKKQGFPDGPKGTSPGTSEKHKSANPVFTLPVAKVMAHAAQQGLMTYPTYSQKVCNVKDTGKWCAYHRKNDHNTEDCYTLKNEMARLIRRGHLKKFVQDGDAGNPGNAQNGKRRDMAQTEAREKGHIGLEDEEEDSEPAPHRQKRHHGCNFIIGGNTGGDSATSRKKWANAATVNKVLVPEGKKLKTEPIVFSNADLTETGVPHRDALVITIDIMDLLIHKTFVDTGSSINIMYMDTYKALGLTRVELSPIKTPLTGFTGDSIEPEGVITLPVEIGDTKATRKLDMEFVVVGIISNTNIILGRPGLEDLECVISPRHLCIKFPTPHGVGIARGSQRVSRACYLKATKQPVKYDTQVGEVTAQLLRAEEKRPRVEVAGDIEEVELEPGTPGRLVRIGKGMGAELISRVISVLRRFRRVFAWSPADMPGLDHKIAVHRLNVLRDAKPVKQKRRHLSQERRDFVKREVATLQSIDCAISTVIVREENGAQHPVYYVSKTLRDAELRYSRSEKAMLAIFWTTKRLTPYFQAHRIVVLTNEPLASLTRSPAASAWMTKWAVFISQYNVEFKPRPSIKGQALTDFQVECTAREMTRAQVETRVENDWWVMSINGSSGARSCGAGIVLITPENFRIYYAIRFQFRVSNNEAEYEALINGLKILSKLGVSRVQVYSDSRLVVGQITGEFEAKEERMKSYRDSSLEMLGKFEFKLEHIPRAQNAEADVLSKLSAESPEYISKLATVEELATPSLNKNEVIWVSGDPPEWLDRLAKYIEDGEATEDPREARLLRMRAPTYKVQDGVLYKRSYNGVLLRCLRVAEAKALMEEIHEGVCAAHQCPYSISRRAIIQGYFWPTMRKDCEEYVRKCPTCQQFQNMPGRPATNYTPISSVIPFSRWGIDIVGALPRGAGQARWIVVGIDYFTKWVEAGPLAGITGRQMIDFVGTNILCRFGVPKQIISDNGTQFEEAEFQDFLKTWGIQHTKVSVAYPQANGQVENVNRTIIDGIKKKLLSEGSK</sequence>
<dbReference type="GO" id="GO:0003964">
    <property type="term" value="F:RNA-directed DNA polymerase activity"/>
    <property type="evidence" value="ECO:0007669"/>
    <property type="project" value="UniProtKB-KW"/>
</dbReference>
<dbReference type="InterPro" id="IPR012337">
    <property type="entry name" value="RNaseH-like_sf"/>
</dbReference>
<dbReference type="PANTHER" id="PTHR48475:SF2">
    <property type="entry name" value="RIBONUCLEASE H"/>
    <property type="match status" value="1"/>
</dbReference>
<dbReference type="InterPro" id="IPR005162">
    <property type="entry name" value="Retrotrans_gag_dom"/>
</dbReference>
<evidence type="ECO:0000256" key="1">
    <source>
        <dbReference type="ARBA" id="ARBA00022679"/>
    </source>
</evidence>
<dbReference type="SUPFAM" id="SSF50630">
    <property type="entry name" value="Acid proteases"/>
    <property type="match status" value="1"/>
</dbReference>
<feature type="compositionally biased region" description="Basic and acidic residues" evidence="7">
    <location>
        <begin position="113"/>
        <end position="123"/>
    </location>
</feature>
<keyword evidence="6" id="KW-0695">RNA-directed DNA polymerase</keyword>
<dbReference type="Pfam" id="PF17917">
    <property type="entry name" value="RT_RNaseH"/>
    <property type="match status" value="1"/>
</dbReference>
<dbReference type="Gene3D" id="1.10.340.70">
    <property type="match status" value="1"/>
</dbReference>
<keyword evidence="3" id="KW-0540">Nuclease</keyword>
<feature type="compositionally biased region" description="Basic and acidic residues" evidence="7">
    <location>
        <begin position="390"/>
        <end position="407"/>
    </location>
</feature>
<dbReference type="Pfam" id="PF03732">
    <property type="entry name" value="Retrotrans_gag"/>
    <property type="match status" value="1"/>
</dbReference>
<dbReference type="Proteomes" id="UP000595140">
    <property type="component" value="Unassembled WGS sequence"/>
</dbReference>
<dbReference type="InterPro" id="IPR001584">
    <property type="entry name" value="Integrase_cat-core"/>
</dbReference>
<proteinExistence type="predicted"/>
<feature type="compositionally biased region" description="Polar residues" evidence="7">
    <location>
        <begin position="9"/>
        <end position="28"/>
    </location>
</feature>
<dbReference type="EMBL" id="OOIL02001001">
    <property type="protein sequence ID" value="VFQ71092.1"/>
    <property type="molecule type" value="Genomic_DNA"/>
</dbReference>
<protein>
    <submittedName>
        <fullName evidence="10">Uncharacterized protein</fullName>
    </submittedName>
</protein>
<keyword evidence="1" id="KW-0808">Transferase</keyword>
<evidence type="ECO:0000256" key="4">
    <source>
        <dbReference type="ARBA" id="ARBA00022759"/>
    </source>
</evidence>
<dbReference type="InterPro" id="IPR041588">
    <property type="entry name" value="Integrase_H2C2"/>
</dbReference>
<reference evidence="10 11" key="1">
    <citation type="submission" date="2018-04" db="EMBL/GenBank/DDBJ databases">
        <authorList>
            <person name="Vogel A."/>
        </authorList>
    </citation>
    <scope>NUCLEOTIDE SEQUENCE [LARGE SCALE GENOMIC DNA]</scope>
</reference>
<dbReference type="CDD" id="cd09279">
    <property type="entry name" value="RNase_HI_like"/>
    <property type="match status" value="1"/>
</dbReference>
<dbReference type="SUPFAM" id="SSF53098">
    <property type="entry name" value="Ribonuclease H-like"/>
    <property type="match status" value="2"/>
</dbReference>
<dbReference type="PROSITE" id="PS50879">
    <property type="entry name" value="RNASE_H_1"/>
    <property type="match status" value="1"/>
</dbReference>
<evidence type="ECO:0000259" key="8">
    <source>
        <dbReference type="PROSITE" id="PS50879"/>
    </source>
</evidence>
<feature type="compositionally biased region" description="Basic and acidic residues" evidence="7">
    <location>
        <begin position="77"/>
        <end position="89"/>
    </location>
</feature>
<evidence type="ECO:0000256" key="2">
    <source>
        <dbReference type="ARBA" id="ARBA00022695"/>
    </source>
</evidence>
<feature type="domain" description="Integrase catalytic" evidence="9">
    <location>
        <begin position="1295"/>
        <end position="1422"/>
    </location>
</feature>
<dbReference type="GO" id="GO:0015074">
    <property type="term" value="P:DNA integration"/>
    <property type="evidence" value="ECO:0007669"/>
    <property type="project" value="InterPro"/>
</dbReference>
<evidence type="ECO:0000313" key="10">
    <source>
        <dbReference type="EMBL" id="VFQ71092.1"/>
    </source>
</evidence>
<dbReference type="OrthoDB" id="514193at2759"/>
<dbReference type="Gene3D" id="2.40.70.10">
    <property type="entry name" value="Acid Proteases"/>
    <property type="match status" value="1"/>
</dbReference>
<dbReference type="Pfam" id="PF17921">
    <property type="entry name" value="Integrase_H2C2"/>
    <property type="match status" value="1"/>
</dbReference>
<evidence type="ECO:0000259" key="9">
    <source>
        <dbReference type="PROSITE" id="PS50994"/>
    </source>
</evidence>
<feature type="region of interest" description="Disordered" evidence="7">
    <location>
        <begin position="1"/>
        <end position="39"/>
    </location>
</feature>
<dbReference type="Pfam" id="PF13456">
    <property type="entry name" value="RVT_3"/>
    <property type="match status" value="1"/>
</dbReference>
<gene>
    <name evidence="10" type="ORF">CCAM_LOCUS12868</name>
</gene>
<dbReference type="PROSITE" id="PS50994">
    <property type="entry name" value="INTEGRASE"/>
    <property type="match status" value="1"/>
</dbReference>
<evidence type="ECO:0000313" key="11">
    <source>
        <dbReference type="Proteomes" id="UP000595140"/>
    </source>
</evidence>
<evidence type="ECO:0000256" key="3">
    <source>
        <dbReference type="ARBA" id="ARBA00022722"/>
    </source>
</evidence>
<feature type="region of interest" description="Disordered" evidence="7">
    <location>
        <begin position="509"/>
        <end position="564"/>
    </location>
</feature>
<accession>A0A484L459</accession>
<evidence type="ECO:0000256" key="5">
    <source>
        <dbReference type="ARBA" id="ARBA00022801"/>
    </source>
</evidence>
<dbReference type="InterPro" id="IPR043502">
    <property type="entry name" value="DNA/RNA_pol_sf"/>
</dbReference>
<dbReference type="GO" id="GO:0003676">
    <property type="term" value="F:nucleic acid binding"/>
    <property type="evidence" value="ECO:0007669"/>
    <property type="project" value="InterPro"/>
</dbReference>
<dbReference type="InterPro" id="IPR036397">
    <property type="entry name" value="RNaseH_sf"/>
</dbReference>
<name>A0A484L459_9ASTE</name>
<dbReference type="SUPFAM" id="SSF56672">
    <property type="entry name" value="DNA/RNA polymerases"/>
    <property type="match status" value="1"/>
</dbReference>
<dbReference type="InterPro" id="IPR002156">
    <property type="entry name" value="RNaseH_domain"/>
</dbReference>
<keyword evidence="4" id="KW-0255">Endonuclease</keyword>
<feature type="region of interest" description="Disordered" evidence="7">
    <location>
        <begin position="77"/>
        <end position="158"/>
    </location>
</feature>
<evidence type="ECO:0000256" key="6">
    <source>
        <dbReference type="ARBA" id="ARBA00022918"/>
    </source>
</evidence>
<keyword evidence="5" id="KW-0378">Hydrolase</keyword>
<dbReference type="InterPro" id="IPR021109">
    <property type="entry name" value="Peptidase_aspartic_dom_sf"/>
</dbReference>
<dbReference type="InterPro" id="IPR041373">
    <property type="entry name" value="RT_RNaseH"/>
</dbReference>
<feature type="domain" description="RNase H type-1" evidence="8">
    <location>
        <begin position="1011"/>
        <end position="1139"/>
    </location>
</feature>
<dbReference type="GO" id="GO:0004523">
    <property type="term" value="F:RNA-DNA hybrid ribonuclease activity"/>
    <property type="evidence" value="ECO:0007669"/>
    <property type="project" value="InterPro"/>
</dbReference>
<dbReference type="Gene3D" id="3.30.420.10">
    <property type="entry name" value="Ribonuclease H-like superfamily/Ribonuclease H"/>
    <property type="match status" value="2"/>
</dbReference>
<evidence type="ECO:0000256" key="7">
    <source>
        <dbReference type="SAM" id="MobiDB-lite"/>
    </source>
</evidence>
<keyword evidence="2" id="KW-0548">Nucleotidyltransferase</keyword>
<dbReference type="Pfam" id="PF00665">
    <property type="entry name" value="rve"/>
    <property type="match status" value="1"/>
</dbReference>
<dbReference type="PANTHER" id="PTHR48475">
    <property type="entry name" value="RIBONUCLEASE H"/>
    <property type="match status" value="1"/>
</dbReference>